<evidence type="ECO:0000313" key="1">
    <source>
        <dbReference type="EMBL" id="PWE43685.1"/>
    </source>
</evidence>
<dbReference type="EMBL" id="QFAW01000019">
    <property type="protein sequence ID" value="PWE43685.1"/>
    <property type="molecule type" value="Genomic_DNA"/>
</dbReference>
<dbReference type="RefSeq" id="WP_109521221.1">
    <property type="nucleotide sequence ID" value="NZ_QFAW01000019.1"/>
</dbReference>
<gene>
    <name evidence="1" type="ORF">C9I49_15375</name>
</gene>
<comment type="caution">
    <text evidence="1">The sequence shown here is derived from an EMBL/GenBank/DDBJ whole genome shotgun (WGS) entry which is preliminary data.</text>
</comment>
<name>A0A2U2D6S5_9PSED</name>
<sequence length="208" mass="23719">MNGGDLAASNVVFRVERQMKWHEFTDHDSYTAFIEVVDNHVSVVLDDSEHYFTAQQCAEVTKCLVRMLLTYSHLGVFQGCAESILQLETYASWYQLIQARSLSAERDSLQIYESGNKGFEFCASGSFRHPESLPGEPTYYKLAIALDDDLNLPCLSIDGRTFPFDFDETFWLAEQLWVAGNLVTHTEQPINFTVKVPWINEEGQLVLM</sequence>
<dbReference type="AlphaFoldDB" id="A0A2U2D6S5"/>
<proteinExistence type="predicted"/>
<evidence type="ECO:0000313" key="2">
    <source>
        <dbReference type="Proteomes" id="UP000245056"/>
    </source>
</evidence>
<organism evidence="1 2">
    <name type="scientific">Pseudomonas prosekii</name>
    <dbReference type="NCBI Taxonomy" id="1148509"/>
    <lineage>
        <taxon>Bacteria</taxon>
        <taxon>Pseudomonadati</taxon>
        <taxon>Pseudomonadota</taxon>
        <taxon>Gammaproteobacteria</taxon>
        <taxon>Pseudomonadales</taxon>
        <taxon>Pseudomonadaceae</taxon>
        <taxon>Pseudomonas</taxon>
    </lineage>
</organism>
<protein>
    <submittedName>
        <fullName evidence="1">Uncharacterized protein</fullName>
    </submittedName>
</protein>
<accession>A0A2U2D6S5</accession>
<dbReference type="OrthoDB" id="6897905at2"/>
<reference evidence="1 2" key="1">
    <citation type="submission" date="2018-05" db="EMBL/GenBank/DDBJ databases">
        <title>Genome sequences of two Antarctic strains of Pseudomonas prosekii: insights into adaptation to extreme conditions.</title>
        <authorList>
            <person name="Snopkova K."/>
            <person name="Dufkova K."/>
            <person name="Cejkova D."/>
            <person name="Sedlacek I."/>
            <person name="Smajs D."/>
        </authorList>
    </citation>
    <scope>NUCLEOTIDE SEQUENCE [LARGE SCALE GENOMIC DNA]</scope>
    <source>
        <strain evidence="1 2">P2673</strain>
    </source>
</reference>
<dbReference type="Proteomes" id="UP000245056">
    <property type="component" value="Unassembled WGS sequence"/>
</dbReference>